<evidence type="ECO:0000256" key="8">
    <source>
        <dbReference type="SAM" id="Phobius"/>
    </source>
</evidence>
<evidence type="ECO:0000256" key="1">
    <source>
        <dbReference type="ARBA" id="ARBA00004429"/>
    </source>
</evidence>
<feature type="domain" description="Tripartite ATP-independent periplasmic transporters DctQ component" evidence="9">
    <location>
        <begin position="27"/>
        <end position="156"/>
    </location>
</feature>
<evidence type="ECO:0000313" key="10">
    <source>
        <dbReference type="EMBL" id="MPM15503.1"/>
    </source>
</evidence>
<evidence type="ECO:0000256" key="2">
    <source>
        <dbReference type="ARBA" id="ARBA00022448"/>
    </source>
</evidence>
<keyword evidence="5 8" id="KW-0812">Transmembrane</keyword>
<feature type="transmembrane region" description="Helical" evidence="8">
    <location>
        <begin position="50"/>
        <end position="67"/>
    </location>
</feature>
<evidence type="ECO:0000256" key="3">
    <source>
        <dbReference type="ARBA" id="ARBA00022475"/>
    </source>
</evidence>
<dbReference type="InterPro" id="IPR055348">
    <property type="entry name" value="DctQ"/>
</dbReference>
<accession>A0A644XMK8</accession>
<organism evidence="10">
    <name type="scientific">bioreactor metagenome</name>
    <dbReference type="NCBI Taxonomy" id="1076179"/>
    <lineage>
        <taxon>unclassified sequences</taxon>
        <taxon>metagenomes</taxon>
        <taxon>ecological metagenomes</taxon>
    </lineage>
</organism>
<dbReference type="GO" id="GO:0015740">
    <property type="term" value="P:C4-dicarboxylate transport"/>
    <property type="evidence" value="ECO:0007669"/>
    <property type="project" value="TreeGrafter"/>
</dbReference>
<feature type="transmembrane region" description="Helical" evidence="8">
    <location>
        <begin position="88"/>
        <end position="112"/>
    </location>
</feature>
<dbReference type="PANTHER" id="PTHR35011">
    <property type="entry name" value="2,3-DIKETO-L-GULONATE TRAP TRANSPORTER SMALL PERMEASE PROTEIN YIAM"/>
    <property type="match status" value="1"/>
</dbReference>
<dbReference type="InterPro" id="IPR007387">
    <property type="entry name" value="TRAP_DctQ"/>
</dbReference>
<dbReference type="Pfam" id="PF04290">
    <property type="entry name" value="DctQ"/>
    <property type="match status" value="1"/>
</dbReference>
<keyword evidence="7 8" id="KW-0472">Membrane</keyword>
<keyword evidence="2" id="KW-0813">Transport</keyword>
<gene>
    <name evidence="10" type="ORF">SDC9_61874</name>
</gene>
<protein>
    <recommendedName>
        <fullName evidence="9">Tripartite ATP-independent periplasmic transporters DctQ component domain-containing protein</fullName>
    </recommendedName>
</protein>
<evidence type="ECO:0000256" key="7">
    <source>
        <dbReference type="ARBA" id="ARBA00023136"/>
    </source>
</evidence>
<proteinExistence type="predicted"/>
<comment type="caution">
    <text evidence="10">The sequence shown here is derived from an EMBL/GenBank/DDBJ whole genome shotgun (WGS) entry which is preliminary data.</text>
</comment>
<name>A0A644XMK8_9ZZZZ</name>
<dbReference type="AlphaFoldDB" id="A0A644XMK8"/>
<feature type="transmembrane region" description="Helical" evidence="8">
    <location>
        <begin position="132"/>
        <end position="151"/>
    </location>
</feature>
<sequence>MSCNKPRSSLFFSGIELLLGIAGLTAILLVTLGVITRFVFQISIAWSDELLRTVFVWAYFIGTALLYRANGGLMRLELLEDYLKGKKLAGPVAALQGFLMMSFSGAVAFYLFGIMRQQVLSGQITTTSNTPAWVSPLGFFIGMVLLTFFVLRDLVSKSFLNRC</sequence>
<dbReference type="GO" id="GO:0022857">
    <property type="term" value="F:transmembrane transporter activity"/>
    <property type="evidence" value="ECO:0007669"/>
    <property type="project" value="TreeGrafter"/>
</dbReference>
<evidence type="ECO:0000259" key="9">
    <source>
        <dbReference type="Pfam" id="PF04290"/>
    </source>
</evidence>
<dbReference type="EMBL" id="VSSQ01002454">
    <property type="protein sequence ID" value="MPM15503.1"/>
    <property type="molecule type" value="Genomic_DNA"/>
</dbReference>
<evidence type="ECO:0000256" key="6">
    <source>
        <dbReference type="ARBA" id="ARBA00022989"/>
    </source>
</evidence>
<evidence type="ECO:0000256" key="4">
    <source>
        <dbReference type="ARBA" id="ARBA00022519"/>
    </source>
</evidence>
<keyword evidence="4" id="KW-0997">Cell inner membrane</keyword>
<feature type="transmembrane region" description="Helical" evidence="8">
    <location>
        <begin position="12"/>
        <end position="38"/>
    </location>
</feature>
<dbReference type="GO" id="GO:0005886">
    <property type="term" value="C:plasma membrane"/>
    <property type="evidence" value="ECO:0007669"/>
    <property type="project" value="UniProtKB-SubCell"/>
</dbReference>
<dbReference type="PANTHER" id="PTHR35011:SF2">
    <property type="entry name" value="2,3-DIKETO-L-GULONATE TRAP TRANSPORTER SMALL PERMEASE PROTEIN YIAM"/>
    <property type="match status" value="1"/>
</dbReference>
<keyword evidence="3" id="KW-1003">Cell membrane</keyword>
<reference evidence="10" key="1">
    <citation type="submission" date="2019-08" db="EMBL/GenBank/DDBJ databases">
        <authorList>
            <person name="Kucharzyk K."/>
            <person name="Murdoch R.W."/>
            <person name="Higgins S."/>
            <person name="Loffler F."/>
        </authorList>
    </citation>
    <scope>NUCLEOTIDE SEQUENCE</scope>
</reference>
<evidence type="ECO:0000256" key="5">
    <source>
        <dbReference type="ARBA" id="ARBA00022692"/>
    </source>
</evidence>
<keyword evidence="6 8" id="KW-1133">Transmembrane helix</keyword>
<comment type="subcellular location">
    <subcellularLocation>
        <location evidence="1">Cell inner membrane</location>
        <topology evidence="1">Multi-pass membrane protein</topology>
    </subcellularLocation>
</comment>